<feature type="compositionally biased region" description="Basic and acidic residues" evidence="1">
    <location>
        <begin position="374"/>
        <end position="390"/>
    </location>
</feature>
<reference evidence="3" key="1">
    <citation type="journal article" date="2023" name="Mol. Phylogenet. Evol.">
        <title>Genome-scale phylogeny and comparative genomics of the fungal order Sordariales.</title>
        <authorList>
            <person name="Hensen N."/>
            <person name="Bonometti L."/>
            <person name="Westerberg I."/>
            <person name="Brannstrom I.O."/>
            <person name="Guillou S."/>
            <person name="Cros-Aarteil S."/>
            <person name="Calhoun S."/>
            <person name="Haridas S."/>
            <person name="Kuo A."/>
            <person name="Mondo S."/>
            <person name="Pangilinan J."/>
            <person name="Riley R."/>
            <person name="LaButti K."/>
            <person name="Andreopoulos B."/>
            <person name="Lipzen A."/>
            <person name="Chen C."/>
            <person name="Yan M."/>
            <person name="Daum C."/>
            <person name="Ng V."/>
            <person name="Clum A."/>
            <person name="Steindorff A."/>
            <person name="Ohm R.A."/>
            <person name="Martin F."/>
            <person name="Silar P."/>
            <person name="Natvig D.O."/>
            <person name="Lalanne C."/>
            <person name="Gautier V."/>
            <person name="Ament-Velasquez S.L."/>
            <person name="Kruys A."/>
            <person name="Hutchinson M.I."/>
            <person name="Powell A.J."/>
            <person name="Barry K."/>
            <person name="Miller A.N."/>
            <person name="Grigoriev I.V."/>
            <person name="Debuchy R."/>
            <person name="Gladieux P."/>
            <person name="Hiltunen Thoren M."/>
            <person name="Johannesson H."/>
        </authorList>
    </citation>
    <scope>NUCLEOTIDE SEQUENCE</scope>
    <source>
        <strain evidence="3">PSN243</strain>
    </source>
</reference>
<keyword evidence="4" id="KW-1185">Reference proteome</keyword>
<feature type="compositionally biased region" description="Basic and acidic residues" evidence="1">
    <location>
        <begin position="88"/>
        <end position="97"/>
    </location>
</feature>
<accession>A0AAV9GZR9</accession>
<feature type="domain" description="Something about silencing protein 4" evidence="2">
    <location>
        <begin position="277"/>
        <end position="372"/>
    </location>
</feature>
<dbReference type="InterPro" id="IPR029184">
    <property type="entry name" value="Sas4_dom"/>
</dbReference>
<dbReference type="Proteomes" id="UP001321760">
    <property type="component" value="Unassembled WGS sequence"/>
</dbReference>
<feature type="compositionally biased region" description="Low complexity" evidence="1">
    <location>
        <begin position="108"/>
        <end position="123"/>
    </location>
</feature>
<dbReference type="PANTHER" id="PTHR38422:SF1">
    <property type="entry name" value="SOMETHING ABOUT SILENCING PROTEIN 4"/>
    <property type="match status" value="1"/>
</dbReference>
<name>A0AAV9GZR9_9PEZI</name>
<dbReference type="AlphaFoldDB" id="A0AAV9GZR9"/>
<dbReference type="EMBL" id="MU865920">
    <property type="protein sequence ID" value="KAK4453316.1"/>
    <property type="molecule type" value="Genomic_DNA"/>
</dbReference>
<feature type="non-terminal residue" evidence="3">
    <location>
        <position position="553"/>
    </location>
</feature>
<sequence length="553" mass="61939">MAMTTSLTRSRRAEGLHQSHLTTRHPPQVAANARAAQNNQSFVTNLQRTKRSLEASAREFDPVIVKKARFTTGIAVEIPSRSSFHSRTAREATDAKKAPPPPPPTASPPTAAKPAAATNGTTPHSRAPAPAPPVAKPMPSTRGAQQQQQPAPMRHKEKVGKHELSKLQPNLVDTKSQGRKLRSQEATRFKSELSAYFPDYDEVIGNEPKETHILGLDTPIIIDAAHNPSIVDAPSANLALQATSTRSYSDALFTDLWDSQRIDFSFLTSKNNKSLEDPLPDSVFEPAHKKSERLERSIRNTEKGRAQHEKDQIIRLLDGLQGPDWLRVMGVSGITESRKKTFEPAREHFIKGCQAILEKFRSWAAEEKRRKLEKERAAAEAEAEAKREAAREEEEQEEDEDEDEDDVSKTEIPDSDEEMEDIDSIRGAKDADPPDESDVDASIAKQLREEALAAAKTKSRRGRRTVTPALVPPPPPSRKPEVHKEFTSFFQKNPHLRDTALSRSRRRGRVVWAWGHPVPDVEEAVFQLPNEYISEDTLKSRARGKRRSKRRHI</sequence>
<evidence type="ECO:0000259" key="2">
    <source>
        <dbReference type="Pfam" id="PF15460"/>
    </source>
</evidence>
<feature type="compositionally biased region" description="Basic and acidic residues" evidence="1">
    <location>
        <begin position="423"/>
        <end position="432"/>
    </location>
</feature>
<reference evidence="3" key="2">
    <citation type="submission" date="2023-05" db="EMBL/GenBank/DDBJ databases">
        <authorList>
            <consortium name="Lawrence Berkeley National Laboratory"/>
            <person name="Steindorff A."/>
            <person name="Hensen N."/>
            <person name="Bonometti L."/>
            <person name="Westerberg I."/>
            <person name="Brannstrom I.O."/>
            <person name="Guillou S."/>
            <person name="Cros-Aarteil S."/>
            <person name="Calhoun S."/>
            <person name="Haridas S."/>
            <person name="Kuo A."/>
            <person name="Mondo S."/>
            <person name="Pangilinan J."/>
            <person name="Riley R."/>
            <person name="Labutti K."/>
            <person name="Andreopoulos B."/>
            <person name="Lipzen A."/>
            <person name="Chen C."/>
            <person name="Yanf M."/>
            <person name="Daum C."/>
            <person name="Ng V."/>
            <person name="Clum A."/>
            <person name="Ohm R."/>
            <person name="Martin F."/>
            <person name="Silar P."/>
            <person name="Natvig D."/>
            <person name="Lalanne C."/>
            <person name="Gautier V."/>
            <person name="Ament-Velasquez S.L."/>
            <person name="Kruys A."/>
            <person name="Hutchinson M.I."/>
            <person name="Powell A.J."/>
            <person name="Barry K."/>
            <person name="Miller A.N."/>
            <person name="Grigoriev I.V."/>
            <person name="Debuchy R."/>
            <person name="Gladieux P."/>
            <person name="Thoren M.H."/>
            <person name="Johannesson H."/>
        </authorList>
    </citation>
    <scope>NUCLEOTIDE SEQUENCE</scope>
    <source>
        <strain evidence="3">PSN243</strain>
    </source>
</reference>
<feature type="region of interest" description="Disordered" evidence="1">
    <location>
        <begin position="374"/>
        <end position="490"/>
    </location>
</feature>
<dbReference type="GO" id="GO:0033255">
    <property type="term" value="C:SAS acetyltransferase complex"/>
    <property type="evidence" value="ECO:0007669"/>
    <property type="project" value="InterPro"/>
</dbReference>
<dbReference type="Pfam" id="PF15460">
    <property type="entry name" value="SAS4"/>
    <property type="match status" value="1"/>
</dbReference>
<dbReference type="PANTHER" id="PTHR38422">
    <property type="entry name" value="SOMETHING ABOUT SILENCING PROTEIN 4"/>
    <property type="match status" value="1"/>
</dbReference>
<feature type="region of interest" description="Disordered" evidence="1">
    <location>
        <begin position="1"/>
        <end position="44"/>
    </location>
</feature>
<evidence type="ECO:0000256" key="1">
    <source>
        <dbReference type="SAM" id="MobiDB-lite"/>
    </source>
</evidence>
<feature type="region of interest" description="Disordered" evidence="1">
    <location>
        <begin position="81"/>
        <end position="165"/>
    </location>
</feature>
<comment type="caution">
    <text evidence="3">The sequence shown here is derived from an EMBL/GenBank/DDBJ whole genome shotgun (WGS) entry which is preliminary data.</text>
</comment>
<evidence type="ECO:0000313" key="3">
    <source>
        <dbReference type="EMBL" id="KAK4453316.1"/>
    </source>
</evidence>
<feature type="region of interest" description="Disordered" evidence="1">
    <location>
        <begin position="274"/>
        <end position="293"/>
    </location>
</feature>
<protein>
    <submittedName>
        <fullName evidence="3">Something about silencing, SAS, complex subunit 4-domain-containing protein</fullName>
    </submittedName>
</protein>
<gene>
    <name evidence="3" type="ORF">QBC34DRAFT_395263</name>
</gene>
<dbReference type="GO" id="GO:0004402">
    <property type="term" value="F:histone acetyltransferase activity"/>
    <property type="evidence" value="ECO:0007669"/>
    <property type="project" value="TreeGrafter"/>
</dbReference>
<feature type="compositionally biased region" description="Acidic residues" evidence="1">
    <location>
        <begin position="413"/>
        <end position="422"/>
    </location>
</feature>
<evidence type="ECO:0000313" key="4">
    <source>
        <dbReference type="Proteomes" id="UP001321760"/>
    </source>
</evidence>
<organism evidence="3 4">
    <name type="scientific">Podospora aff. communis PSN243</name>
    <dbReference type="NCBI Taxonomy" id="3040156"/>
    <lineage>
        <taxon>Eukaryota</taxon>
        <taxon>Fungi</taxon>
        <taxon>Dikarya</taxon>
        <taxon>Ascomycota</taxon>
        <taxon>Pezizomycotina</taxon>
        <taxon>Sordariomycetes</taxon>
        <taxon>Sordariomycetidae</taxon>
        <taxon>Sordariales</taxon>
        <taxon>Podosporaceae</taxon>
        <taxon>Podospora</taxon>
    </lineage>
</organism>
<feature type="compositionally biased region" description="Pro residues" evidence="1">
    <location>
        <begin position="98"/>
        <end position="107"/>
    </location>
</feature>
<feature type="compositionally biased region" description="Low complexity" evidence="1">
    <location>
        <begin position="28"/>
        <end position="40"/>
    </location>
</feature>
<proteinExistence type="predicted"/>
<feature type="compositionally biased region" description="Acidic residues" evidence="1">
    <location>
        <begin position="391"/>
        <end position="406"/>
    </location>
</feature>
<dbReference type="InterPro" id="IPR038988">
    <property type="entry name" value="Sas4"/>
</dbReference>